<dbReference type="GO" id="GO:0000287">
    <property type="term" value="F:magnesium ion binding"/>
    <property type="evidence" value="ECO:0007669"/>
    <property type="project" value="UniProtKB-UniRule"/>
</dbReference>
<keyword evidence="8 12" id="KW-0460">Magnesium</keyword>
<dbReference type="Pfam" id="PF11799">
    <property type="entry name" value="IMS_C"/>
    <property type="match status" value="1"/>
</dbReference>
<keyword evidence="12" id="KW-0963">Cytoplasm</keyword>
<feature type="binding site" evidence="12">
    <location>
        <position position="105"/>
    </location>
    <ligand>
        <name>Mg(2+)</name>
        <dbReference type="ChEBI" id="CHEBI:18420"/>
    </ligand>
</feature>
<keyword evidence="6 12" id="KW-0479">Metal-binding</keyword>
<dbReference type="InterPro" id="IPR043502">
    <property type="entry name" value="DNA/RNA_pol_sf"/>
</dbReference>
<keyword evidence="3 12" id="KW-0808">Transferase</keyword>
<dbReference type="SUPFAM" id="SSF56672">
    <property type="entry name" value="DNA/RNA polymerases"/>
    <property type="match status" value="1"/>
</dbReference>
<evidence type="ECO:0000256" key="8">
    <source>
        <dbReference type="ARBA" id="ARBA00022842"/>
    </source>
</evidence>
<accession>A0A4R6YRY5</accession>
<dbReference type="SUPFAM" id="SSF100879">
    <property type="entry name" value="Lesion bypass DNA polymerase (Y-family), little finger domain"/>
    <property type="match status" value="1"/>
</dbReference>
<dbReference type="InterPro" id="IPR043128">
    <property type="entry name" value="Rev_trsase/Diguanyl_cyclase"/>
</dbReference>
<comment type="caution">
    <text evidence="14">The sequence shown here is derived from an EMBL/GenBank/DDBJ whole genome shotgun (WGS) entry which is preliminary data.</text>
</comment>
<feature type="domain" description="UmuC" evidence="13">
    <location>
        <begin position="7"/>
        <end position="188"/>
    </location>
</feature>
<dbReference type="InterPro" id="IPR022880">
    <property type="entry name" value="DNApol_IV"/>
</dbReference>
<evidence type="ECO:0000256" key="9">
    <source>
        <dbReference type="ARBA" id="ARBA00022932"/>
    </source>
</evidence>
<keyword evidence="2 12" id="KW-0515">Mutator protein</keyword>
<comment type="subcellular location">
    <subcellularLocation>
        <location evidence="12">Cytoplasm</location>
    </subcellularLocation>
</comment>
<keyword evidence="7 12" id="KW-0227">DNA damage</keyword>
<keyword evidence="10 12" id="KW-0234">DNA repair</keyword>
<evidence type="ECO:0000256" key="5">
    <source>
        <dbReference type="ARBA" id="ARBA00022705"/>
    </source>
</evidence>
<name>A0A4R6YRY5_9GAMM</name>
<dbReference type="GO" id="GO:0005829">
    <property type="term" value="C:cytosol"/>
    <property type="evidence" value="ECO:0007669"/>
    <property type="project" value="TreeGrafter"/>
</dbReference>
<evidence type="ECO:0000256" key="1">
    <source>
        <dbReference type="ARBA" id="ARBA00010945"/>
    </source>
</evidence>
<dbReference type="AlphaFoldDB" id="A0A4R6YRY5"/>
<comment type="similarity">
    <text evidence="1 12">Belongs to the DNA polymerase type-Y family.</text>
</comment>
<protein>
    <recommendedName>
        <fullName evidence="12">DNA polymerase IV</fullName>
        <shortName evidence="12">Pol IV</shortName>
        <ecNumber evidence="12">2.7.7.7</ecNumber>
    </recommendedName>
</protein>
<reference evidence="14 15" key="1">
    <citation type="submission" date="2019-03" db="EMBL/GenBank/DDBJ databases">
        <title>Genomic Encyclopedia of Type Strains, Phase IV (KMG-IV): sequencing the most valuable type-strain genomes for metagenomic binning, comparative biology and taxonomic classification.</title>
        <authorList>
            <person name="Goeker M."/>
        </authorList>
    </citation>
    <scope>NUCLEOTIDE SEQUENCE [LARGE SCALE GENOMIC DNA]</scope>
    <source>
        <strain evidence="14 15">DSM 21667</strain>
    </source>
</reference>
<keyword evidence="15" id="KW-1185">Reference proteome</keyword>
<dbReference type="CDD" id="cd03586">
    <property type="entry name" value="PolY_Pol_IV_kappa"/>
    <property type="match status" value="1"/>
</dbReference>
<dbReference type="GO" id="GO:0003887">
    <property type="term" value="F:DNA-directed DNA polymerase activity"/>
    <property type="evidence" value="ECO:0007669"/>
    <property type="project" value="UniProtKB-UniRule"/>
</dbReference>
<dbReference type="Gene3D" id="3.40.1170.60">
    <property type="match status" value="1"/>
</dbReference>
<feature type="active site" evidence="12">
    <location>
        <position position="106"/>
    </location>
</feature>
<dbReference type="GO" id="GO:0003684">
    <property type="term" value="F:damaged DNA binding"/>
    <property type="evidence" value="ECO:0007669"/>
    <property type="project" value="InterPro"/>
</dbReference>
<evidence type="ECO:0000256" key="10">
    <source>
        <dbReference type="ARBA" id="ARBA00023204"/>
    </source>
</evidence>
<evidence type="ECO:0000313" key="15">
    <source>
        <dbReference type="Proteomes" id="UP000295293"/>
    </source>
</evidence>
<feature type="site" description="Substrate discrimination" evidence="12">
    <location>
        <position position="16"/>
    </location>
</feature>
<dbReference type="Gene3D" id="1.10.150.20">
    <property type="entry name" value="5' to 3' exonuclease, C-terminal subdomain"/>
    <property type="match status" value="1"/>
</dbReference>
<evidence type="ECO:0000256" key="2">
    <source>
        <dbReference type="ARBA" id="ARBA00022457"/>
    </source>
</evidence>
<keyword evidence="4 12" id="KW-0548">Nucleotidyltransferase</keyword>
<dbReference type="GO" id="GO:0042276">
    <property type="term" value="P:error-prone translesion synthesis"/>
    <property type="evidence" value="ECO:0007669"/>
    <property type="project" value="TreeGrafter"/>
</dbReference>
<organism evidence="14 15">
    <name type="scientific">Tahibacter aquaticus</name>
    <dbReference type="NCBI Taxonomy" id="520092"/>
    <lineage>
        <taxon>Bacteria</taxon>
        <taxon>Pseudomonadati</taxon>
        <taxon>Pseudomonadota</taxon>
        <taxon>Gammaproteobacteria</taxon>
        <taxon>Lysobacterales</taxon>
        <taxon>Rhodanobacteraceae</taxon>
        <taxon>Tahibacter</taxon>
    </lineage>
</organism>
<dbReference type="FunFam" id="3.30.1490.100:FF:000004">
    <property type="entry name" value="DNA polymerase IV"/>
    <property type="match status" value="1"/>
</dbReference>
<evidence type="ECO:0000256" key="6">
    <source>
        <dbReference type="ARBA" id="ARBA00022723"/>
    </source>
</evidence>
<dbReference type="Proteomes" id="UP000295293">
    <property type="component" value="Unassembled WGS sequence"/>
</dbReference>
<dbReference type="InterPro" id="IPR017961">
    <property type="entry name" value="DNA_pol_Y-fam_little_finger"/>
</dbReference>
<proteinExistence type="inferred from homology"/>
<comment type="function">
    <text evidence="12">Poorly processive, error-prone DNA polymerase involved in untargeted mutagenesis. Copies undamaged DNA at stalled replication forks, which arise in vivo from mismatched or misaligned primer ends. These misaligned primers can be extended by PolIV. Exhibits no 3'-5' exonuclease (proofreading) activity. May be involved in translesional synthesis, in conjunction with the beta clamp from PolIII.</text>
</comment>
<keyword evidence="5 12" id="KW-0235">DNA replication</keyword>
<sequence>MSKLRAIIHVDMDAFYAAIEELDHPPWRGLPLVVGELGPRSVVSTASYAARRYGIRSAMPTLAAQRLCPQALFVPVRMSRYREVSAEVFGVFAEVSPEIEGLSLDEAFLDVTRSLRLFGGEVERIGRYLKQEIHQRTGLNASVGMAHNKLLAKLASELSKPDGFLRIQPDQVHAVLDPLPVGRLWTVGKVAEASLHRLGIHTVGELRFAEPRRLLQACGNQAALWQRLANGLDERPVDSAAEEKSVSAESTFVTDLTTLDQSLSWLAQLAERVGERLRAHGLQGRTVTVKLRKPPFETHTRQLSLPQPSDSTDVLLDAGRELLRRWWAAEKSPSLRLLGIGMSQFAPVPQSGLFAAPAEQGGRDQLADRINRKFGRGSLVRGVVLKSRKPGPEES</sequence>
<dbReference type="InterPro" id="IPR036775">
    <property type="entry name" value="DNA_pol_Y-fam_lit_finger_sf"/>
</dbReference>
<dbReference type="NCBIfam" id="NF002677">
    <property type="entry name" value="PRK02406.1"/>
    <property type="match status" value="1"/>
</dbReference>
<evidence type="ECO:0000256" key="12">
    <source>
        <dbReference type="HAMAP-Rule" id="MF_01113"/>
    </source>
</evidence>
<dbReference type="PROSITE" id="PS50173">
    <property type="entry name" value="UMUC"/>
    <property type="match status" value="1"/>
</dbReference>
<evidence type="ECO:0000256" key="4">
    <source>
        <dbReference type="ARBA" id="ARBA00022695"/>
    </source>
</evidence>
<dbReference type="Gene3D" id="3.30.1490.100">
    <property type="entry name" value="DNA polymerase, Y-family, little finger domain"/>
    <property type="match status" value="1"/>
</dbReference>
<keyword evidence="9 12" id="KW-0239">DNA-directed DNA polymerase</keyword>
<evidence type="ECO:0000259" key="13">
    <source>
        <dbReference type="PROSITE" id="PS50173"/>
    </source>
</evidence>
<dbReference type="HAMAP" id="MF_01113">
    <property type="entry name" value="DNApol_IV"/>
    <property type="match status" value="1"/>
</dbReference>
<dbReference type="EMBL" id="SNZH01000012">
    <property type="protein sequence ID" value="TDR40728.1"/>
    <property type="molecule type" value="Genomic_DNA"/>
</dbReference>
<gene>
    <name evidence="12" type="primary">dinB</name>
    <name evidence="14" type="ORF">DFR29_11242</name>
</gene>
<dbReference type="GO" id="GO:0006261">
    <property type="term" value="P:DNA-templated DNA replication"/>
    <property type="evidence" value="ECO:0007669"/>
    <property type="project" value="UniProtKB-UniRule"/>
</dbReference>
<dbReference type="InterPro" id="IPR050116">
    <property type="entry name" value="DNA_polymerase-Y"/>
</dbReference>
<dbReference type="Pfam" id="PF00817">
    <property type="entry name" value="IMS"/>
    <property type="match status" value="1"/>
</dbReference>
<dbReference type="GO" id="GO:0009432">
    <property type="term" value="P:SOS response"/>
    <property type="evidence" value="ECO:0007669"/>
    <property type="project" value="TreeGrafter"/>
</dbReference>
<comment type="cofactor">
    <cofactor evidence="12">
        <name>Mg(2+)</name>
        <dbReference type="ChEBI" id="CHEBI:18420"/>
    </cofactor>
    <text evidence="12">Binds 2 magnesium ions per subunit.</text>
</comment>
<evidence type="ECO:0000256" key="11">
    <source>
        <dbReference type="ARBA" id="ARBA00049244"/>
    </source>
</evidence>
<dbReference type="PANTHER" id="PTHR11076">
    <property type="entry name" value="DNA REPAIR POLYMERASE UMUC / TRANSFERASE FAMILY MEMBER"/>
    <property type="match status" value="1"/>
</dbReference>
<comment type="subunit">
    <text evidence="12">Monomer.</text>
</comment>
<feature type="binding site" evidence="12">
    <location>
        <position position="11"/>
    </location>
    <ligand>
        <name>Mg(2+)</name>
        <dbReference type="ChEBI" id="CHEBI:18420"/>
    </ligand>
</feature>
<dbReference type="EC" id="2.7.7.7" evidence="12"/>
<comment type="catalytic activity">
    <reaction evidence="11 12">
        <text>DNA(n) + a 2'-deoxyribonucleoside 5'-triphosphate = DNA(n+1) + diphosphate</text>
        <dbReference type="Rhea" id="RHEA:22508"/>
        <dbReference type="Rhea" id="RHEA-COMP:17339"/>
        <dbReference type="Rhea" id="RHEA-COMP:17340"/>
        <dbReference type="ChEBI" id="CHEBI:33019"/>
        <dbReference type="ChEBI" id="CHEBI:61560"/>
        <dbReference type="ChEBI" id="CHEBI:173112"/>
        <dbReference type="EC" id="2.7.7.7"/>
    </reaction>
</comment>
<dbReference type="Gene3D" id="3.30.70.270">
    <property type="match status" value="1"/>
</dbReference>
<evidence type="ECO:0000256" key="3">
    <source>
        <dbReference type="ARBA" id="ARBA00022679"/>
    </source>
</evidence>
<dbReference type="InterPro" id="IPR001126">
    <property type="entry name" value="UmuC"/>
</dbReference>
<evidence type="ECO:0000313" key="14">
    <source>
        <dbReference type="EMBL" id="TDR40728.1"/>
    </source>
</evidence>
<keyword evidence="12" id="KW-0238">DNA-binding</keyword>
<dbReference type="GO" id="GO:0006281">
    <property type="term" value="P:DNA repair"/>
    <property type="evidence" value="ECO:0007669"/>
    <property type="project" value="UniProtKB-UniRule"/>
</dbReference>
<evidence type="ECO:0000256" key="7">
    <source>
        <dbReference type="ARBA" id="ARBA00022763"/>
    </source>
</evidence>
<dbReference type="PANTHER" id="PTHR11076:SF33">
    <property type="entry name" value="DNA POLYMERASE KAPPA"/>
    <property type="match status" value="1"/>
</dbReference>